<feature type="compositionally biased region" description="Polar residues" evidence="1">
    <location>
        <begin position="278"/>
        <end position="295"/>
    </location>
</feature>
<feature type="compositionally biased region" description="Low complexity" evidence="1">
    <location>
        <begin position="21"/>
        <end position="30"/>
    </location>
</feature>
<evidence type="ECO:0000313" key="3">
    <source>
        <dbReference type="Proteomes" id="UP000034805"/>
    </source>
</evidence>
<dbReference type="EMBL" id="JARO02004121">
    <property type="protein sequence ID" value="KPP69105.1"/>
    <property type="molecule type" value="Genomic_DNA"/>
</dbReference>
<organism evidence="2 3">
    <name type="scientific">Scleropages formosus</name>
    <name type="common">Asian bonytongue</name>
    <name type="synonym">Osteoglossum formosum</name>
    <dbReference type="NCBI Taxonomy" id="113540"/>
    <lineage>
        <taxon>Eukaryota</taxon>
        <taxon>Metazoa</taxon>
        <taxon>Chordata</taxon>
        <taxon>Craniata</taxon>
        <taxon>Vertebrata</taxon>
        <taxon>Euteleostomi</taxon>
        <taxon>Actinopterygii</taxon>
        <taxon>Neopterygii</taxon>
        <taxon>Teleostei</taxon>
        <taxon>Osteoglossocephala</taxon>
        <taxon>Osteoglossomorpha</taxon>
        <taxon>Osteoglossiformes</taxon>
        <taxon>Osteoglossidae</taxon>
        <taxon>Scleropages</taxon>
    </lineage>
</organism>
<feature type="region of interest" description="Disordered" evidence="1">
    <location>
        <begin position="152"/>
        <end position="362"/>
    </location>
</feature>
<comment type="caution">
    <text evidence="2">The sequence shown here is derived from an EMBL/GenBank/DDBJ whole genome shotgun (WGS) entry which is preliminary data.</text>
</comment>
<feature type="compositionally biased region" description="Basic and acidic residues" evidence="1">
    <location>
        <begin position="152"/>
        <end position="167"/>
    </location>
</feature>
<sequence>MQDSDGASRPEAPPPPPPSSLRPARVVSSTSEEEEALTEKFLKINCKYITDGKEEALQPKACDQPSGVLVRYVVKALDVSPLWEVQAVCRPVSCSSKGAVSGVLLITPNNIMFDPHRTDPLVQERGCEEYGIMCPLEEVVSAAVYREITDSKVRESVPQDVERDTSQPKRIKASHTDEAEFRLRDTGNDSGSTAPRSTEESFSEDVFTESELSPIREELVSSDELRQDKSSGASSESVLTVHQEATADSSALTGEPAGDGQEAGEQPGAAGSPEGPTSKRTLATGSRQHSAEQTPGTPPSRVHRSTSEGDGAQEDATKEMTQDSEADVEELRKMWKSHTMQQTKEQRENVHMEVTEGQVPTE</sequence>
<accession>A0A0N8JZE4</accession>
<feature type="non-terminal residue" evidence="2">
    <location>
        <position position="362"/>
    </location>
</feature>
<feature type="compositionally biased region" description="Low complexity" evidence="1">
    <location>
        <begin position="258"/>
        <end position="276"/>
    </location>
</feature>
<dbReference type="AlphaFoldDB" id="A0A0N8JZE4"/>
<name>A0A0N8JZE4_SCLFO</name>
<feature type="compositionally biased region" description="Basic and acidic residues" evidence="1">
    <location>
        <begin position="174"/>
        <end position="187"/>
    </location>
</feature>
<proteinExistence type="predicted"/>
<evidence type="ECO:0000313" key="2">
    <source>
        <dbReference type="EMBL" id="KPP69105.1"/>
    </source>
</evidence>
<feature type="compositionally biased region" description="Basic and acidic residues" evidence="1">
    <location>
        <begin position="214"/>
        <end position="229"/>
    </location>
</feature>
<feature type="compositionally biased region" description="Pro residues" evidence="1">
    <location>
        <begin position="11"/>
        <end position="20"/>
    </location>
</feature>
<feature type="region of interest" description="Disordered" evidence="1">
    <location>
        <begin position="1"/>
        <end position="32"/>
    </location>
</feature>
<dbReference type="Proteomes" id="UP000034805">
    <property type="component" value="Unassembled WGS sequence"/>
</dbReference>
<reference evidence="2 3" key="1">
    <citation type="submission" date="2015-08" db="EMBL/GenBank/DDBJ databases">
        <title>The genome of the Asian arowana (Scleropages formosus).</title>
        <authorList>
            <person name="Tan M.H."/>
            <person name="Gan H.M."/>
            <person name="Croft L.J."/>
            <person name="Austin C.M."/>
        </authorList>
    </citation>
    <scope>NUCLEOTIDE SEQUENCE [LARGE SCALE GENOMIC DNA]</scope>
    <source>
        <strain evidence="2">Aro1</strain>
    </source>
</reference>
<feature type="compositionally biased region" description="Basic and acidic residues" evidence="1">
    <location>
        <begin position="344"/>
        <end position="354"/>
    </location>
</feature>
<protein>
    <submittedName>
        <fullName evidence="2">Uncharacterized protein</fullName>
    </submittedName>
</protein>
<evidence type="ECO:0000256" key="1">
    <source>
        <dbReference type="SAM" id="MobiDB-lite"/>
    </source>
</evidence>
<gene>
    <name evidence="2" type="ORF">Z043_112165</name>
</gene>
<feature type="compositionally biased region" description="Polar residues" evidence="1">
    <location>
        <begin position="230"/>
        <end position="240"/>
    </location>
</feature>